<keyword evidence="2" id="KW-1185">Reference proteome</keyword>
<protein>
    <recommendedName>
        <fullName evidence="3">Guanylate cyclase domain-containing protein</fullName>
    </recommendedName>
</protein>
<reference evidence="1 2" key="1">
    <citation type="submission" date="2021-06" db="EMBL/GenBank/DDBJ databases">
        <title>Caerostris extrusa draft genome.</title>
        <authorList>
            <person name="Kono N."/>
            <person name="Arakawa K."/>
        </authorList>
    </citation>
    <scope>NUCLEOTIDE SEQUENCE [LARGE SCALE GENOMIC DNA]</scope>
</reference>
<dbReference type="EMBL" id="BPLR01001969">
    <property type="protein sequence ID" value="GIX68503.1"/>
    <property type="molecule type" value="Genomic_DNA"/>
</dbReference>
<accession>A0AAV4M7W7</accession>
<dbReference type="AlphaFoldDB" id="A0AAV4M7W7"/>
<evidence type="ECO:0000313" key="2">
    <source>
        <dbReference type="Proteomes" id="UP001054945"/>
    </source>
</evidence>
<sequence length="69" mass="7669">MVRSARNRGKVIRGHITLATNTSKPLSRGKGKMTTYWLIGEQNNPAIKASDSRKDIITATSKEVRETNL</sequence>
<comment type="caution">
    <text evidence="1">The sequence shown here is derived from an EMBL/GenBank/DDBJ whole genome shotgun (WGS) entry which is preliminary data.</text>
</comment>
<evidence type="ECO:0000313" key="1">
    <source>
        <dbReference type="EMBL" id="GIX68503.1"/>
    </source>
</evidence>
<proteinExistence type="predicted"/>
<name>A0AAV4M7W7_CAEEX</name>
<evidence type="ECO:0008006" key="3">
    <source>
        <dbReference type="Google" id="ProtNLM"/>
    </source>
</evidence>
<organism evidence="1 2">
    <name type="scientific">Caerostris extrusa</name>
    <name type="common">Bark spider</name>
    <name type="synonym">Caerostris bankana</name>
    <dbReference type="NCBI Taxonomy" id="172846"/>
    <lineage>
        <taxon>Eukaryota</taxon>
        <taxon>Metazoa</taxon>
        <taxon>Ecdysozoa</taxon>
        <taxon>Arthropoda</taxon>
        <taxon>Chelicerata</taxon>
        <taxon>Arachnida</taxon>
        <taxon>Araneae</taxon>
        <taxon>Araneomorphae</taxon>
        <taxon>Entelegynae</taxon>
        <taxon>Araneoidea</taxon>
        <taxon>Araneidae</taxon>
        <taxon>Caerostris</taxon>
    </lineage>
</organism>
<dbReference type="Proteomes" id="UP001054945">
    <property type="component" value="Unassembled WGS sequence"/>
</dbReference>
<gene>
    <name evidence="1" type="ORF">CEXT_399811</name>
</gene>